<feature type="region of interest" description="Disordered" evidence="1">
    <location>
        <begin position="133"/>
        <end position="188"/>
    </location>
</feature>
<dbReference type="GO" id="GO:0072344">
    <property type="term" value="P:rescue of stalled ribosome"/>
    <property type="evidence" value="ECO:0007669"/>
    <property type="project" value="InterPro"/>
</dbReference>
<feature type="compositionally biased region" description="Acidic residues" evidence="1">
    <location>
        <begin position="517"/>
        <end position="531"/>
    </location>
</feature>
<accession>A0AAN6GU94</accession>
<feature type="compositionally biased region" description="Acidic residues" evidence="1">
    <location>
        <begin position="428"/>
        <end position="442"/>
    </location>
</feature>
<feature type="compositionally biased region" description="Polar residues" evidence="1">
    <location>
        <begin position="156"/>
        <end position="167"/>
    </location>
</feature>
<feature type="region of interest" description="Disordered" evidence="1">
    <location>
        <begin position="302"/>
        <end position="344"/>
    </location>
</feature>
<feature type="compositionally biased region" description="Low complexity" evidence="1">
    <location>
        <begin position="133"/>
        <end position="143"/>
    </location>
</feature>
<evidence type="ECO:0000313" key="3">
    <source>
        <dbReference type="EMBL" id="KAK0556154.1"/>
    </source>
</evidence>
<comment type="caution">
    <text evidence="3">The sequence shown here is derived from an EMBL/GenBank/DDBJ whole genome shotgun (WGS) entry which is preliminary data.</text>
</comment>
<dbReference type="GO" id="GO:0008270">
    <property type="term" value="F:zinc ion binding"/>
    <property type="evidence" value="ECO:0007669"/>
    <property type="project" value="InterPro"/>
</dbReference>
<dbReference type="Pfam" id="PF06221">
    <property type="entry name" value="zf-C2HC5"/>
    <property type="match status" value="1"/>
</dbReference>
<feature type="compositionally biased region" description="Basic residues" evidence="1">
    <location>
        <begin position="390"/>
        <end position="402"/>
    </location>
</feature>
<dbReference type="Proteomes" id="UP001176517">
    <property type="component" value="Unassembled WGS sequence"/>
</dbReference>
<evidence type="ECO:0000313" key="4">
    <source>
        <dbReference type="Proteomes" id="UP001176517"/>
    </source>
</evidence>
<evidence type="ECO:0000259" key="2">
    <source>
        <dbReference type="Pfam" id="PF06221"/>
    </source>
</evidence>
<sequence length="540" mass="58605">MSNDKKTVQRLSELTGIDTDSVQTQILPFLSTFTTPDSLRVHLVDLLGSSTRAKAFITEYVQSRFPSSSTSATAPIPTPVKQPKLTAKQRALQPAKVKRVINNAEQSQAFGPVGTVYHKDRDFALDGYKPTLAASSASSSSSSPKPHQQHVHPGSAPSNFQAGSTTPVPAALASTEPSNPLPALQPEDIAPTPAMKEIDALIAELDTPTGQEQHQDLVVCFCHGRVHPLHPHQPLCPSCALPLCTSLSPSPFHPLSRCPSCARSPIIPSDTPLRTQLLASLDSKRLALEIEERQRIQRVRKERKLRDDDARERASAAAGAFPTLGAQPSSSGIQSQTSSTYGMPGYGARSNAVALALGRRAPTEAERSALSAKSHRVLRIPAKNAPSSTKKSKKKDPLKKGKSAGGGIQGGKENKDGHALVTGANVSELDEKDDDVEEEGEEVTITILVPDPEDDGWHHHEQGQHQTLSAQQQAAVDHHRSVARSLRPLINLELEEKVRPVYTPLTEREARRKAWEQELEEEEEEVEEGQAEQEQNTVQI</sequence>
<dbReference type="GO" id="GO:0005634">
    <property type="term" value="C:nucleus"/>
    <property type="evidence" value="ECO:0007669"/>
    <property type="project" value="InterPro"/>
</dbReference>
<keyword evidence="4" id="KW-1185">Reference proteome</keyword>
<evidence type="ECO:0000256" key="1">
    <source>
        <dbReference type="SAM" id="MobiDB-lite"/>
    </source>
</evidence>
<proteinExistence type="predicted"/>
<feature type="domain" description="TRIP4/RQT4 C2HC5-type zinc finger" evidence="2">
    <location>
        <begin position="219"/>
        <end position="270"/>
    </location>
</feature>
<feature type="compositionally biased region" description="Polar residues" evidence="1">
    <location>
        <begin position="464"/>
        <end position="474"/>
    </location>
</feature>
<protein>
    <recommendedName>
        <fullName evidence="2">TRIP4/RQT4 C2HC5-type zinc finger domain-containing protein</fullName>
    </recommendedName>
</protein>
<gene>
    <name evidence="3" type="ORF">OC846_001373</name>
</gene>
<reference evidence="3" key="1">
    <citation type="journal article" date="2023" name="PhytoFront">
        <title>Draft Genome Resources of Seven Strains of Tilletia horrida, Causal Agent of Kernel Smut of Rice.</title>
        <authorList>
            <person name="Khanal S."/>
            <person name="Antony Babu S."/>
            <person name="Zhou X.G."/>
        </authorList>
    </citation>
    <scope>NUCLEOTIDE SEQUENCE</scope>
    <source>
        <strain evidence="3">TX6</strain>
    </source>
</reference>
<feature type="region of interest" description="Disordered" evidence="1">
    <location>
        <begin position="513"/>
        <end position="540"/>
    </location>
</feature>
<dbReference type="AlphaFoldDB" id="A0AAN6GU94"/>
<name>A0AAN6GU94_9BASI</name>
<dbReference type="EMBL" id="JAPDMZ010000019">
    <property type="protein sequence ID" value="KAK0556154.1"/>
    <property type="molecule type" value="Genomic_DNA"/>
</dbReference>
<feature type="compositionally biased region" description="Basic and acidic residues" evidence="1">
    <location>
        <begin position="304"/>
        <end position="314"/>
    </location>
</feature>
<dbReference type="GO" id="GO:0180022">
    <property type="term" value="C:RQC-trigger complex"/>
    <property type="evidence" value="ECO:0007669"/>
    <property type="project" value="InterPro"/>
</dbReference>
<feature type="region of interest" description="Disordered" evidence="1">
    <location>
        <begin position="366"/>
        <end position="480"/>
    </location>
</feature>
<organism evidence="3 4">
    <name type="scientific">Tilletia horrida</name>
    <dbReference type="NCBI Taxonomy" id="155126"/>
    <lineage>
        <taxon>Eukaryota</taxon>
        <taxon>Fungi</taxon>
        <taxon>Dikarya</taxon>
        <taxon>Basidiomycota</taxon>
        <taxon>Ustilaginomycotina</taxon>
        <taxon>Exobasidiomycetes</taxon>
        <taxon>Tilletiales</taxon>
        <taxon>Tilletiaceae</taxon>
        <taxon>Tilletia</taxon>
    </lineage>
</organism>
<feature type="compositionally biased region" description="Low complexity" evidence="1">
    <location>
        <begin position="329"/>
        <end position="340"/>
    </location>
</feature>
<dbReference type="InterPro" id="IPR009349">
    <property type="entry name" value="TRIP4/RQT4_C2HC5_Znf"/>
</dbReference>